<feature type="region of interest" description="Disordered" evidence="9">
    <location>
        <begin position="353"/>
        <end position="384"/>
    </location>
</feature>
<dbReference type="PRINTS" id="PR00109">
    <property type="entry name" value="TYRKINASE"/>
</dbReference>
<comment type="catalytic activity">
    <reaction evidence="8">
        <text>L-seryl-[protein] + ATP = O-phospho-L-seryl-[protein] + ADP + H(+)</text>
        <dbReference type="Rhea" id="RHEA:17989"/>
        <dbReference type="Rhea" id="RHEA-COMP:9863"/>
        <dbReference type="Rhea" id="RHEA-COMP:11604"/>
        <dbReference type="ChEBI" id="CHEBI:15378"/>
        <dbReference type="ChEBI" id="CHEBI:29999"/>
        <dbReference type="ChEBI" id="CHEBI:30616"/>
        <dbReference type="ChEBI" id="CHEBI:83421"/>
        <dbReference type="ChEBI" id="CHEBI:456216"/>
        <dbReference type="EC" id="2.7.11.1"/>
    </reaction>
</comment>
<dbReference type="PANTHER" id="PTHR44329:SF253">
    <property type="entry name" value="KINASE SUPPRESSOR OF RAS 2"/>
    <property type="match status" value="1"/>
</dbReference>
<accession>A0A564YEH8</accession>
<dbReference type="InterPro" id="IPR008271">
    <property type="entry name" value="Ser/Thr_kinase_AS"/>
</dbReference>
<gene>
    <name evidence="12" type="ORF">WMSIL1_LOCUS5683</name>
</gene>
<evidence type="ECO:0000313" key="13">
    <source>
        <dbReference type="Proteomes" id="UP000321570"/>
    </source>
</evidence>
<feature type="non-terminal residue" evidence="12">
    <location>
        <position position="1064"/>
    </location>
</feature>
<evidence type="ECO:0000256" key="8">
    <source>
        <dbReference type="ARBA" id="ARBA00048679"/>
    </source>
</evidence>
<organism evidence="12 13">
    <name type="scientific">Hymenolepis diminuta</name>
    <name type="common">Rat tapeworm</name>
    <dbReference type="NCBI Taxonomy" id="6216"/>
    <lineage>
        <taxon>Eukaryota</taxon>
        <taxon>Metazoa</taxon>
        <taxon>Spiralia</taxon>
        <taxon>Lophotrochozoa</taxon>
        <taxon>Platyhelminthes</taxon>
        <taxon>Cestoda</taxon>
        <taxon>Eucestoda</taxon>
        <taxon>Cyclophyllidea</taxon>
        <taxon>Hymenolepididae</taxon>
        <taxon>Hymenolepis</taxon>
    </lineage>
</organism>
<dbReference type="InterPro" id="IPR002219">
    <property type="entry name" value="PKC_DAG/PE"/>
</dbReference>
<evidence type="ECO:0000256" key="3">
    <source>
        <dbReference type="ARBA" id="ARBA00022741"/>
    </source>
</evidence>
<evidence type="ECO:0000256" key="2">
    <source>
        <dbReference type="ARBA" id="ARBA00022723"/>
    </source>
</evidence>
<dbReference type="EMBL" id="CABIJS010000188">
    <property type="protein sequence ID" value="VUZ45692.1"/>
    <property type="molecule type" value="Genomic_DNA"/>
</dbReference>
<dbReference type="Gene3D" id="3.30.200.20">
    <property type="entry name" value="Phosphorylase Kinase, domain 1"/>
    <property type="match status" value="1"/>
</dbReference>
<dbReference type="PROSITE" id="PS50081">
    <property type="entry name" value="ZF_DAG_PE_2"/>
    <property type="match status" value="1"/>
</dbReference>
<evidence type="ECO:0000259" key="11">
    <source>
        <dbReference type="PROSITE" id="PS50081"/>
    </source>
</evidence>
<dbReference type="PROSITE" id="PS00108">
    <property type="entry name" value="PROTEIN_KINASE_ST"/>
    <property type="match status" value="1"/>
</dbReference>
<evidence type="ECO:0000256" key="5">
    <source>
        <dbReference type="ARBA" id="ARBA00022833"/>
    </source>
</evidence>
<dbReference type="Proteomes" id="UP000321570">
    <property type="component" value="Unassembled WGS sequence"/>
</dbReference>
<keyword evidence="5" id="KW-0862">Zinc</keyword>
<protein>
    <recommendedName>
        <fullName evidence="14">Protein kinase domain-containing protein</fullName>
    </recommendedName>
</protein>
<dbReference type="AlphaFoldDB" id="A0A564YEH8"/>
<dbReference type="SMART" id="SM00220">
    <property type="entry name" value="S_TKc"/>
    <property type="match status" value="1"/>
</dbReference>
<feature type="region of interest" description="Disordered" evidence="9">
    <location>
        <begin position="591"/>
        <end position="620"/>
    </location>
</feature>
<keyword evidence="3" id="KW-0547">Nucleotide-binding</keyword>
<dbReference type="GO" id="GO:0005524">
    <property type="term" value="F:ATP binding"/>
    <property type="evidence" value="ECO:0007669"/>
    <property type="project" value="UniProtKB-KW"/>
</dbReference>
<keyword evidence="2" id="KW-0479">Metal-binding</keyword>
<feature type="compositionally biased region" description="Low complexity" evidence="9">
    <location>
        <begin position="1038"/>
        <end position="1050"/>
    </location>
</feature>
<evidence type="ECO:0000256" key="6">
    <source>
        <dbReference type="ARBA" id="ARBA00022840"/>
    </source>
</evidence>
<feature type="compositionally biased region" description="Polar residues" evidence="9">
    <location>
        <begin position="604"/>
        <end position="617"/>
    </location>
</feature>
<dbReference type="InterPro" id="IPR001245">
    <property type="entry name" value="Ser-Thr/Tyr_kinase_cat_dom"/>
</dbReference>
<dbReference type="PANTHER" id="PTHR44329">
    <property type="entry name" value="SERINE/THREONINE-PROTEIN KINASE TNNI3K-RELATED"/>
    <property type="match status" value="1"/>
</dbReference>
<evidence type="ECO:0000313" key="12">
    <source>
        <dbReference type="EMBL" id="VUZ45692.1"/>
    </source>
</evidence>
<keyword evidence="6" id="KW-0067">ATP-binding</keyword>
<dbReference type="GO" id="GO:0046872">
    <property type="term" value="F:metal ion binding"/>
    <property type="evidence" value="ECO:0007669"/>
    <property type="project" value="UniProtKB-KW"/>
</dbReference>
<dbReference type="SUPFAM" id="SSF56112">
    <property type="entry name" value="Protein kinase-like (PK-like)"/>
    <property type="match status" value="1"/>
</dbReference>
<dbReference type="InterPro" id="IPR011009">
    <property type="entry name" value="Kinase-like_dom_sf"/>
</dbReference>
<dbReference type="Pfam" id="PF07714">
    <property type="entry name" value="PK_Tyr_Ser-Thr"/>
    <property type="match status" value="1"/>
</dbReference>
<evidence type="ECO:0008006" key="14">
    <source>
        <dbReference type="Google" id="ProtNLM"/>
    </source>
</evidence>
<dbReference type="SUPFAM" id="SSF57889">
    <property type="entry name" value="Cysteine-rich domain"/>
    <property type="match status" value="1"/>
</dbReference>
<comment type="catalytic activity">
    <reaction evidence="7">
        <text>L-threonyl-[protein] + ATP = O-phospho-L-threonyl-[protein] + ADP + H(+)</text>
        <dbReference type="Rhea" id="RHEA:46608"/>
        <dbReference type="Rhea" id="RHEA-COMP:11060"/>
        <dbReference type="Rhea" id="RHEA-COMP:11605"/>
        <dbReference type="ChEBI" id="CHEBI:15378"/>
        <dbReference type="ChEBI" id="CHEBI:30013"/>
        <dbReference type="ChEBI" id="CHEBI:30616"/>
        <dbReference type="ChEBI" id="CHEBI:61977"/>
        <dbReference type="ChEBI" id="CHEBI:456216"/>
        <dbReference type="EC" id="2.7.11.1"/>
    </reaction>
</comment>
<sequence>MSAMQSEGGSKSALQYCTDLQILLNMTLDYVLIPLRNELKKSHDYSDILDLEIQDGENKTFEYIAQQISEICNAEEDVADSILMKYPSSITCFRCLGIDEDTISGLLYLRDITFLKLLDMPENEVKAILKAYSVSQEDTDRILMGLSKIRSNIDLLESDQPFEDDTRNLIKEVIRLTEKSEPSPDCERSNGSVLLHCDPLSSPSLYVTGPQDFEDDSNCTSTHNVGDNHANQRSLRSCRYDSDQTIETEWFNEVTSPPPVPIRPGFETHPSSCFSVNPPNLQFSFNHSAFPTDLTTQTLNRNSRRAKTPVPFHRFYRALSPGPQRTNSSSVIKVNLFDGGLSVPSTPAPKVFGTPIHQKSPSRGALMSTSYTSTNDSPPPPPHSPCSFFQRNSTPRERGIKMPTTPPSKHKIKFAFPLHRSNSHESNLASRICQPTHSGVGNGLPVNGKDGHAAPKGNAKITNLHPTPESHSPTTNDSSNIFCFPTPTHSVGVAAPASPKCTGRSEYQPNFIQTGRLTVPVNSNGLTNLSLSLPTHTHRFESETKFTGFVRRPPCAVCNGRLTFRVAHCIYCNLKAHKICVPLASKMPCPGPPRPNDSNDSHRNSTGLTRAVTNTPGPNILAGSDCSNSTSSCNSCSTPGSPFQVDGSRYLQANGNAFNLSQLSSLDHTPTPSSSNDPSFDAAQAGHDSLGELLIPPTTLSSCESSRATVEDRLSRLESVESQDDHPAFTRTNSMSVTLKEWNIPLQNLQLGEMIGRGTIGTVYRGKWHGEVAVKRIDILDDNDDKGASFLASFRREVATLPKLRHDNLILFMGACTKPPDLAIVTQLSKGENLHHLLHHRKHSLTPNRVIFIASQIAKGMGYLHARQIVHRDLKTRNIFIETNDKAVIADFALFNFVNFCKLAKCGNYVHIPPNWLCYVAPEIMRAINICNPKHELPFTPESDVFAFGTVWHELLTCEYPFRGLPTDTLVYLVGSGIKPALKLQCPRDFKELMRQCWSYRPQDRPEFTTLVKQLDRLPKLHRSPSYPTKPYSVTANVSSAPPTASTSVSGNLPVGGGGGGIAE</sequence>
<reference evidence="12 13" key="1">
    <citation type="submission" date="2019-07" db="EMBL/GenBank/DDBJ databases">
        <authorList>
            <person name="Jastrzebski P J."/>
            <person name="Paukszto L."/>
            <person name="Jastrzebski P J."/>
        </authorList>
    </citation>
    <scope>NUCLEOTIDE SEQUENCE [LARGE SCALE GENOMIC DNA]</scope>
    <source>
        <strain evidence="12 13">WMS-il1</strain>
    </source>
</reference>
<dbReference type="InterPro" id="IPR046349">
    <property type="entry name" value="C1-like_sf"/>
</dbReference>
<keyword evidence="1" id="KW-0808">Transferase</keyword>
<dbReference type="Gene3D" id="1.10.150.50">
    <property type="entry name" value="Transcription Factor, Ets-1"/>
    <property type="match status" value="1"/>
</dbReference>
<keyword evidence="4" id="KW-0418">Kinase</keyword>
<name>A0A564YEH8_HYMDI</name>
<dbReference type="GO" id="GO:0004674">
    <property type="term" value="F:protein serine/threonine kinase activity"/>
    <property type="evidence" value="ECO:0007669"/>
    <property type="project" value="UniProtKB-EC"/>
</dbReference>
<evidence type="ECO:0000259" key="10">
    <source>
        <dbReference type="PROSITE" id="PS50011"/>
    </source>
</evidence>
<dbReference type="FunFam" id="3.30.200.20:FF:000034">
    <property type="entry name" value="Kinase suppressor of Ras 1"/>
    <property type="match status" value="1"/>
</dbReference>
<feature type="compositionally biased region" description="Polar residues" evidence="9">
    <location>
        <begin position="662"/>
        <end position="678"/>
    </location>
</feature>
<dbReference type="InterPro" id="IPR013761">
    <property type="entry name" value="SAM/pointed_sf"/>
</dbReference>
<dbReference type="PROSITE" id="PS50011">
    <property type="entry name" value="PROTEIN_KINASE_DOM"/>
    <property type="match status" value="1"/>
</dbReference>
<feature type="region of interest" description="Disordered" evidence="9">
    <location>
        <begin position="662"/>
        <end position="684"/>
    </location>
</feature>
<evidence type="ECO:0000256" key="9">
    <source>
        <dbReference type="SAM" id="MobiDB-lite"/>
    </source>
</evidence>
<evidence type="ECO:0000256" key="4">
    <source>
        <dbReference type="ARBA" id="ARBA00022777"/>
    </source>
</evidence>
<feature type="compositionally biased region" description="Gly residues" evidence="9">
    <location>
        <begin position="1054"/>
        <end position="1064"/>
    </location>
</feature>
<dbReference type="InterPro" id="IPR051681">
    <property type="entry name" value="Ser/Thr_Kinases-Pseudokinases"/>
</dbReference>
<evidence type="ECO:0000256" key="1">
    <source>
        <dbReference type="ARBA" id="ARBA00022679"/>
    </source>
</evidence>
<feature type="domain" description="Protein kinase" evidence="10">
    <location>
        <begin position="749"/>
        <end position="1021"/>
    </location>
</feature>
<proteinExistence type="predicted"/>
<keyword evidence="13" id="KW-1185">Reference proteome</keyword>
<evidence type="ECO:0000256" key="7">
    <source>
        <dbReference type="ARBA" id="ARBA00047899"/>
    </source>
</evidence>
<feature type="region of interest" description="Disordered" evidence="9">
    <location>
        <begin position="1022"/>
        <end position="1064"/>
    </location>
</feature>
<dbReference type="Gene3D" id="1.10.510.10">
    <property type="entry name" value="Transferase(Phosphotransferase) domain 1"/>
    <property type="match status" value="1"/>
</dbReference>
<feature type="domain" description="Phorbol-ester/DAG-type" evidence="11">
    <location>
        <begin position="537"/>
        <end position="589"/>
    </location>
</feature>
<dbReference type="InterPro" id="IPR000719">
    <property type="entry name" value="Prot_kinase_dom"/>
</dbReference>